<sequence length="268" mass="28902">MPYRHAHWYILSLFPLAAVAFWPTYLGQFGTAPWELHAHGLTATAWLLLLALQSWTIHHGQRATHRTVGPAVLALFPLFMAGGAGIFFGMADRYAAGAPFQAMWAPELAWFDFVGVAMVAYFVFMGLKHRRSVRLHSGYLLATAIALLPPIIGRLSGIPLGIRGPEDFDRLHVGFQATNVLVAAIAFLIAFRQRKDGRPFVLAGAATILSSILFEVPGHTPGWERIYASLAPLPSEPFILLAGIAGVGIAAAGWFAGKRPSLGGALPA</sequence>
<feature type="transmembrane region" description="Helical" evidence="1">
    <location>
        <begin position="36"/>
        <end position="55"/>
    </location>
</feature>
<name>A0ABP7SYR4_9SPHN</name>
<accession>A0ABP7SYR4</accession>
<proteinExistence type="predicted"/>
<dbReference type="RefSeq" id="WP_344707011.1">
    <property type="nucleotide sequence ID" value="NZ_BAABBQ010000001.1"/>
</dbReference>
<feature type="transmembrane region" description="Helical" evidence="1">
    <location>
        <begin position="238"/>
        <end position="257"/>
    </location>
</feature>
<dbReference type="Proteomes" id="UP001500235">
    <property type="component" value="Unassembled WGS sequence"/>
</dbReference>
<reference evidence="3" key="1">
    <citation type="journal article" date="2019" name="Int. J. Syst. Evol. Microbiol.">
        <title>The Global Catalogue of Microorganisms (GCM) 10K type strain sequencing project: providing services to taxonomists for standard genome sequencing and annotation.</title>
        <authorList>
            <consortium name="The Broad Institute Genomics Platform"/>
            <consortium name="The Broad Institute Genome Sequencing Center for Infectious Disease"/>
            <person name="Wu L."/>
            <person name="Ma J."/>
        </authorList>
    </citation>
    <scope>NUCLEOTIDE SEQUENCE [LARGE SCALE GENOMIC DNA]</scope>
    <source>
        <strain evidence="3">JCM 17563</strain>
    </source>
</reference>
<evidence type="ECO:0000256" key="1">
    <source>
        <dbReference type="SAM" id="Phobius"/>
    </source>
</evidence>
<evidence type="ECO:0000313" key="2">
    <source>
        <dbReference type="EMBL" id="GAA4018364.1"/>
    </source>
</evidence>
<feature type="transmembrane region" description="Helical" evidence="1">
    <location>
        <begin position="174"/>
        <end position="191"/>
    </location>
</feature>
<keyword evidence="1" id="KW-0812">Transmembrane</keyword>
<organism evidence="2 3">
    <name type="scientific">Sphingomonas swuensis</name>
    <dbReference type="NCBI Taxonomy" id="977800"/>
    <lineage>
        <taxon>Bacteria</taxon>
        <taxon>Pseudomonadati</taxon>
        <taxon>Pseudomonadota</taxon>
        <taxon>Alphaproteobacteria</taxon>
        <taxon>Sphingomonadales</taxon>
        <taxon>Sphingomonadaceae</taxon>
        <taxon>Sphingomonas</taxon>
    </lineage>
</organism>
<feature type="transmembrane region" description="Helical" evidence="1">
    <location>
        <begin position="67"/>
        <end position="88"/>
    </location>
</feature>
<dbReference type="EMBL" id="BAABBQ010000001">
    <property type="protein sequence ID" value="GAA4018364.1"/>
    <property type="molecule type" value="Genomic_DNA"/>
</dbReference>
<feature type="transmembrane region" description="Helical" evidence="1">
    <location>
        <begin position="200"/>
        <end position="218"/>
    </location>
</feature>
<keyword evidence="1" id="KW-1133">Transmembrane helix</keyword>
<protein>
    <submittedName>
        <fullName evidence="2">Uncharacterized protein</fullName>
    </submittedName>
</protein>
<comment type="caution">
    <text evidence="2">The sequence shown here is derived from an EMBL/GenBank/DDBJ whole genome shotgun (WGS) entry which is preliminary data.</text>
</comment>
<keyword evidence="1" id="KW-0472">Membrane</keyword>
<gene>
    <name evidence="2" type="ORF">GCM10022280_17320</name>
</gene>
<evidence type="ECO:0000313" key="3">
    <source>
        <dbReference type="Proteomes" id="UP001500235"/>
    </source>
</evidence>
<keyword evidence="3" id="KW-1185">Reference proteome</keyword>
<feature type="transmembrane region" description="Helical" evidence="1">
    <location>
        <begin position="139"/>
        <end position="162"/>
    </location>
</feature>
<feature type="transmembrane region" description="Helical" evidence="1">
    <location>
        <begin position="108"/>
        <end position="127"/>
    </location>
</feature>